<feature type="compositionally biased region" description="Polar residues" evidence="2">
    <location>
        <begin position="427"/>
        <end position="442"/>
    </location>
</feature>
<dbReference type="STRING" id="35722.A0A0B7NKY1"/>
<protein>
    <recommendedName>
        <fullName evidence="7">CCHC-type domain-containing protein</fullName>
    </recommendedName>
</protein>
<gene>
    <name evidence="5" type="primary">PARPA_09838.1 scaffold 39042</name>
</gene>
<keyword evidence="1" id="KW-0862">Zinc</keyword>
<dbReference type="OrthoDB" id="2443300at2759"/>
<evidence type="ECO:0000256" key="2">
    <source>
        <dbReference type="SAM" id="MobiDB-lite"/>
    </source>
</evidence>
<evidence type="ECO:0008006" key="7">
    <source>
        <dbReference type="Google" id="ProtNLM"/>
    </source>
</evidence>
<feature type="region of interest" description="Disordered" evidence="2">
    <location>
        <begin position="273"/>
        <end position="407"/>
    </location>
</feature>
<feature type="region of interest" description="Disordered" evidence="2">
    <location>
        <begin position="427"/>
        <end position="455"/>
    </location>
</feature>
<evidence type="ECO:0000313" key="6">
    <source>
        <dbReference type="Proteomes" id="UP000054107"/>
    </source>
</evidence>
<keyword evidence="1" id="KW-0863">Zinc-finger</keyword>
<keyword evidence="6" id="KW-1185">Reference proteome</keyword>
<sequence>MALPSKEINPPGAQTAPGRSYADAALKRIPTNKHSLMHGETTRPGSPTLNTNASTSIKEIKTRIWRHARSVDGYFLDISKIPNTTDQQHMGVIDKQYKADNFYGLKFLGKTNQRYIEIYPSDEIRDTFVQNGLTYTTGNSQIRLLPCAAIDGKGSVIHVNLTDIPFMAKAKLLQSLPEIMSKYGQVLDFGVKLDQQYGFMLGSGYATIQQLPNEVYSKLSHTIPWNTGNDHCHATFPEMATWCRYCHDEGHIKYECPKAMASIVCYNCDGNGHRQAQCDKPSRKPKQRESKKPRKSYENSLSTEAAKSRWAPGGSKDQAPSVNKQIEVAQSNTPAPITTASPPTSIPAAGEDKKPRRTKKRVASQDGNRRLDTDNASMATSTDEEYQPSSSSDDSSSSESEGEAMEADEHGALMTDQQQVIMESGLTSSNVPSLHQQQPTQYNRDHNNSAPPSVHDLVKAGHPTTQSSYLRHLSLQQYTILSLQETHATETTIPTIQMQLKAQQYLWTYYCGIASFSTDFILTHIATDHLYESERHILCKVHHPHNFYEPFYIINIYAPASSNNKERQEFYQSLYNMLTSLSDTIDLERLIISGDFNYDYSRDIAKVPRIVKTTLEWLCYLEQHFHNCLVYNNMNVLPTYQHGSTTHSTIDYVFAGSGLRHLVNDAAISFPPPAWSDHAVLEVSFKLGKSKLGPGLWRGNPAYANNQDFQQQLETRINTVMASLTDSTSPQDQWELIKRTTKQVIKKFGVKHVNWRKQSIKHLERKRNRLLRSKPPTAILLMSLPRIDTMIHTLQQELVDIAALKAGDSWREQGERSAGYLKRIHQQRTTQQYMATLQEPVTGIIPSADHASSGPEERPGIADSGNGPSEVETTLVDVPGIQHGGATGRAVPATTTASSSSDMETMKRHAWSYYTHLYRADPVSSSTINEYLDGIQFERVLTEDDKLSLMAPITIEELMEQATRSVKATAPGSDGLAYPYLALLFQFDSVKTLVLQVYNDALDGLFPSSWHDLRIRLLPKKGELALLKNWRPICLLVCDSKVFTRLLTKRLARIIGKLINPYQSGFLQNRFICDNGMALSMVLEQAQCFSHTGAGMLLDQEKAYDRVNAVYLGAVLERFGFPDRFVSCINQLFFGNAMFVNINGFFTAGVHQERGIRQGDPLSPLLFDLALEPFLLSILQDPQFCGFNVTDGCVPPPLVNSVAVPTIKCLAYADDVCVLLRDPSDLARLQAHMDRYAAVSNAKFNKDKSEAFALDGRHSPSWQAAFEDMNLQVYHHQGSGSAFRYLGLYFAYNHTQRAQIEEMLLSSVRKQCHIYSQRQLSILGKVTIANSLILSKIWYCLRLLRPTKRFLENVKTCIYQFVWNKKSPLLRKEKVFLPRHSGGLSVLDPSIQQLVLQKRWLNYLVDPGNYPSFLFPLMIHHLSLLPLSTEFPLLAFIAPHVRKSKLCHRDLSIWHSIFELFDHFGYTGLDVLTDLPVPTILALPLLQLLKEVPPEHWLHRHPSFPSNQFLIFDDSQQRLRLRVRHEYTRYPRLCQTLYVDIMQSRTIELQPCVWPHILEAPNSQEVDWSNHEMLGQMRRLTTWSSFSSITFRKDRQAHIKKTQQFPNHTVKLLWSSPMEPKARTVLYRSVSRCIPHKSFLIKFGSVETDICSFCGTGVDTLRHFLIDCPIKWQMWQTILNHYYKDYPISSEILFGTLRFLHMPRFIKDRQRYMSVIATTLWQMWNLYWLHGNQPTHTLSPASIHHFTPRVICLIDRLIPANY</sequence>
<dbReference type="InterPro" id="IPR036875">
    <property type="entry name" value="Znf_CCHC_sf"/>
</dbReference>
<feature type="compositionally biased region" description="Low complexity" evidence="2">
    <location>
        <begin position="333"/>
        <end position="349"/>
    </location>
</feature>
<feature type="region of interest" description="Disordered" evidence="2">
    <location>
        <begin position="32"/>
        <end position="53"/>
    </location>
</feature>
<evidence type="ECO:0000313" key="5">
    <source>
        <dbReference type="EMBL" id="CEP15603.1"/>
    </source>
</evidence>
<dbReference type="Pfam" id="PF00098">
    <property type="entry name" value="zf-CCHC"/>
    <property type="match status" value="1"/>
</dbReference>
<dbReference type="CDD" id="cd01650">
    <property type="entry name" value="RT_nLTR_like"/>
    <property type="match status" value="1"/>
</dbReference>
<dbReference type="Pfam" id="PF13966">
    <property type="entry name" value="zf-RVT"/>
    <property type="match status" value="1"/>
</dbReference>
<dbReference type="PANTHER" id="PTHR31635:SF196">
    <property type="entry name" value="REVERSE TRANSCRIPTASE DOMAIN-CONTAINING PROTEIN-RELATED"/>
    <property type="match status" value="1"/>
</dbReference>
<dbReference type="SMART" id="SM00343">
    <property type="entry name" value="ZnF_C2HC"/>
    <property type="match status" value="2"/>
</dbReference>
<dbReference type="SUPFAM" id="SSF56672">
    <property type="entry name" value="DNA/RNA polymerases"/>
    <property type="match status" value="1"/>
</dbReference>
<dbReference type="InterPro" id="IPR026960">
    <property type="entry name" value="RVT-Znf"/>
</dbReference>
<feature type="compositionally biased region" description="Basic and acidic residues" evidence="2">
    <location>
        <begin position="276"/>
        <end position="290"/>
    </location>
</feature>
<evidence type="ECO:0000259" key="4">
    <source>
        <dbReference type="PROSITE" id="PS50878"/>
    </source>
</evidence>
<evidence type="ECO:0000256" key="1">
    <source>
        <dbReference type="PROSITE-ProRule" id="PRU00047"/>
    </source>
</evidence>
<reference evidence="5 6" key="1">
    <citation type="submission" date="2014-09" db="EMBL/GenBank/DDBJ databases">
        <authorList>
            <person name="Ellenberger Sabrina"/>
        </authorList>
    </citation>
    <scope>NUCLEOTIDE SEQUENCE [LARGE SCALE GENOMIC DNA]</scope>
    <source>
        <strain evidence="5 6">CBS 412.66</strain>
    </source>
</reference>
<dbReference type="InterPro" id="IPR001878">
    <property type="entry name" value="Znf_CCHC"/>
</dbReference>
<keyword evidence="1" id="KW-0479">Metal-binding</keyword>
<dbReference type="InterPro" id="IPR043502">
    <property type="entry name" value="DNA/RNA_pol_sf"/>
</dbReference>
<dbReference type="EMBL" id="LN732581">
    <property type="protein sequence ID" value="CEP15603.1"/>
    <property type="molecule type" value="Genomic_DNA"/>
</dbReference>
<dbReference type="GO" id="GO:0008270">
    <property type="term" value="F:zinc ion binding"/>
    <property type="evidence" value="ECO:0007669"/>
    <property type="project" value="UniProtKB-KW"/>
</dbReference>
<dbReference type="SUPFAM" id="SSF56219">
    <property type="entry name" value="DNase I-like"/>
    <property type="match status" value="1"/>
</dbReference>
<feature type="compositionally biased region" description="Polar residues" evidence="2">
    <location>
        <begin position="43"/>
        <end position="53"/>
    </location>
</feature>
<dbReference type="Pfam" id="PF00078">
    <property type="entry name" value="RVT_1"/>
    <property type="match status" value="1"/>
</dbReference>
<dbReference type="Gene3D" id="3.60.10.10">
    <property type="entry name" value="Endonuclease/exonuclease/phosphatase"/>
    <property type="match status" value="1"/>
</dbReference>
<dbReference type="InterPro" id="IPR036691">
    <property type="entry name" value="Endo/exonu/phosph_ase_sf"/>
</dbReference>
<feature type="domain" description="CCHC-type" evidence="3">
    <location>
        <begin position="265"/>
        <end position="280"/>
    </location>
</feature>
<feature type="compositionally biased region" description="Low complexity" evidence="2">
    <location>
        <begin position="389"/>
        <end position="399"/>
    </location>
</feature>
<name>A0A0B7NKY1_9FUNG</name>
<dbReference type="Gene3D" id="4.10.60.10">
    <property type="entry name" value="Zinc finger, CCHC-type"/>
    <property type="match status" value="1"/>
</dbReference>
<feature type="domain" description="Reverse transcriptase" evidence="4">
    <location>
        <begin position="999"/>
        <end position="1290"/>
    </location>
</feature>
<feature type="region of interest" description="Disordered" evidence="2">
    <location>
        <begin position="1"/>
        <end position="20"/>
    </location>
</feature>
<dbReference type="PROSITE" id="PS50158">
    <property type="entry name" value="ZF_CCHC"/>
    <property type="match status" value="1"/>
</dbReference>
<dbReference type="InterPro" id="IPR000477">
    <property type="entry name" value="RT_dom"/>
</dbReference>
<feature type="compositionally biased region" description="Polar residues" evidence="2">
    <location>
        <begin position="318"/>
        <end position="332"/>
    </location>
</feature>
<dbReference type="Proteomes" id="UP000054107">
    <property type="component" value="Unassembled WGS sequence"/>
</dbReference>
<feature type="region of interest" description="Disordered" evidence="2">
    <location>
        <begin position="845"/>
        <end position="901"/>
    </location>
</feature>
<organism evidence="5 6">
    <name type="scientific">Parasitella parasitica</name>
    <dbReference type="NCBI Taxonomy" id="35722"/>
    <lineage>
        <taxon>Eukaryota</taxon>
        <taxon>Fungi</taxon>
        <taxon>Fungi incertae sedis</taxon>
        <taxon>Mucoromycota</taxon>
        <taxon>Mucoromycotina</taxon>
        <taxon>Mucoromycetes</taxon>
        <taxon>Mucorales</taxon>
        <taxon>Mucorineae</taxon>
        <taxon>Mucoraceae</taxon>
        <taxon>Parasitella</taxon>
    </lineage>
</organism>
<dbReference type="SUPFAM" id="SSF57756">
    <property type="entry name" value="Retrovirus zinc finger-like domains"/>
    <property type="match status" value="1"/>
</dbReference>
<accession>A0A0B7NKY1</accession>
<dbReference type="GO" id="GO:0003676">
    <property type="term" value="F:nucleic acid binding"/>
    <property type="evidence" value="ECO:0007669"/>
    <property type="project" value="InterPro"/>
</dbReference>
<proteinExistence type="predicted"/>
<evidence type="ECO:0000259" key="3">
    <source>
        <dbReference type="PROSITE" id="PS50158"/>
    </source>
</evidence>
<dbReference type="PROSITE" id="PS50878">
    <property type="entry name" value="RT_POL"/>
    <property type="match status" value="1"/>
</dbReference>
<dbReference type="PANTHER" id="PTHR31635">
    <property type="entry name" value="REVERSE TRANSCRIPTASE DOMAIN-CONTAINING PROTEIN-RELATED"/>
    <property type="match status" value="1"/>
</dbReference>